<evidence type="ECO:0000259" key="21">
    <source>
        <dbReference type="PROSITE" id="PS51066"/>
    </source>
</evidence>
<dbReference type="NCBIfam" id="NF002211">
    <property type="entry name" value="PRK01103.1"/>
    <property type="match status" value="1"/>
</dbReference>
<dbReference type="InterPro" id="IPR020629">
    <property type="entry name" value="FPG_Glyclase"/>
</dbReference>
<keyword evidence="15 23" id="KW-0456">Lyase</keyword>
<evidence type="ECO:0000256" key="7">
    <source>
        <dbReference type="ARBA" id="ARBA00016240"/>
    </source>
</evidence>
<evidence type="ECO:0000256" key="12">
    <source>
        <dbReference type="ARBA" id="ARBA00022833"/>
    </source>
</evidence>
<evidence type="ECO:0000256" key="15">
    <source>
        <dbReference type="ARBA" id="ARBA00023239"/>
    </source>
</evidence>
<evidence type="ECO:0000256" key="1">
    <source>
        <dbReference type="ARBA" id="ARBA00001668"/>
    </source>
</evidence>
<feature type="domain" description="Formamidopyrimidine-DNA glycosylase catalytic" evidence="22">
    <location>
        <begin position="2"/>
        <end position="133"/>
    </location>
</feature>
<keyword evidence="9" id="KW-0227">DNA damage</keyword>
<evidence type="ECO:0000256" key="13">
    <source>
        <dbReference type="ARBA" id="ARBA00023125"/>
    </source>
</evidence>
<dbReference type="GO" id="GO:0003690">
    <property type="term" value="F:double-stranded DNA binding"/>
    <property type="evidence" value="ECO:0007669"/>
    <property type="project" value="UniProtKB-ARBA"/>
</dbReference>
<evidence type="ECO:0000256" key="8">
    <source>
        <dbReference type="ARBA" id="ARBA00022723"/>
    </source>
</evidence>
<dbReference type="PANTHER" id="PTHR22993:SF9">
    <property type="entry name" value="FORMAMIDOPYRIMIDINE-DNA GLYCOSYLASE"/>
    <property type="match status" value="1"/>
</dbReference>
<evidence type="ECO:0000259" key="22">
    <source>
        <dbReference type="PROSITE" id="PS51068"/>
    </source>
</evidence>
<dbReference type="SMART" id="SM00898">
    <property type="entry name" value="Fapy_DNA_glyco"/>
    <property type="match status" value="1"/>
</dbReference>
<dbReference type="Gene3D" id="1.10.8.50">
    <property type="match status" value="1"/>
</dbReference>
<evidence type="ECO:0000256" key="16">
    <source>
        <dbReference type="ARBA" id="ARBA00023268"/>
    </source>
</evidence>
<organism evidence="23 24">
    <name type="scientific">Sporosarcina psychrophila</name>
    <name type="common">Bacillus psychrophilus</name>
    <dbReference type="NCBI Taxonomy" id="1476"/>
    <lineage>
        <taxon>Bacteria</taxon>
        <taxon>Bacillati</taxon>
        <taxon>Bacillota</taxon>
        <taxon>Bacilli</taxon>
        <taxon>Bacillales</taxon>
        <taxon>Caryophanaceae</taxon>
        <taxon>Sporosarcina</taxon>
    </lineage>
</organism>
<sequence length="290" mass="32049">MPELPEVEGVVRALAPVAIGRTIQNVTVSDTVIKSKQLGKEAVIKGITTEDFIADMAGMKINDVTRRSKYIYFHLAKDGNTCLLVSHLGMSGAWFTVNSVDDITEMKFRNHVHVIFTLEGGGLLVYSDIRRFGELRLLGCEADHPPLLKIAPEPFAAEAHNHFLEMAATPKYARKPIKEVIMDGHVISGCGNIYATEALYKMNIHPGRTTERISQKRKNELFDVIVDVLQESIDAGGSSISDYRNINGEAGTMQDRLKMYGRKVCPECGSATRSMKIAGRTSVYCPTCQK</sequence>
<keyword evidence="14" id="KW-0234">DNA repair</keyword>
<gene>
    <name evidence="23" type="primary">mutM</name>
    <name evidence="23" type="ORF">K8V56_16690</name>
</gene>
<dbReference type="Pfam" id="PF01149">
    <property type="entry name" value="Fapy_DNA_glyco"/>
    <property type="match status" value="1"/>
</dbReference>
<keyword evidence="12" id="KW-0862">Zinc</keyword>
<dbReference type="GO" id="GO:0008270">
    <property type="term" value="F:zinc ion binding"/>
    <property type="evidence" value="ECO:0007669"/>
    <property type="project" value="UniProtKB-KW"/>
</dbReference>
<keyword evidence="8" id="KW-0479">Metal-binding</keyword>
<comment type="subunit">
    <text evidence="4">Monomer.</text>
</comment>
<dbReference type="Gene3D" id="3.20.190.10">
    <property type="entry name" value="MutM-like, N-terminal"/>
    <property type="match status" value="1"/>
</dbReference>
<evidence type="ECO:0000256" key="2">
    <source>
        <dbReference type="ARBA" id="ARBA00001947"/>
    </source>
</evidence>
<dbReference type="SUPFAM" id="SSF81624">
    <property type="entry name" value="N-terminal domain of MutM-like DNA repair proteins"/>
    <property type="match status" value="1"/>
</dbReference>
<dbReference type="InterPro" id="IPR010663">
    <property type="entry name" value="Znf_FPG/IleRS"/>
</dbReference>
<dbReference type="FunFam" id="1.10.8.50:FF:000003">
    <property type="entry name" value="Formamidopyrimidine-DNA glycosylase"/>
    <property type="match status" value="1"/>
</dbReference>
<evidence type="ECO:0000256" key="20">
    <source>
        <dbReference type="PROSITE-ProRule" id="PRU00391"/>
    </source>
</evidence>
<dbReference type="InterPro" id="IPR012319">
    <property type="entry name" value="FPG_cat"/>
</dbReference>
<dbReference type="InterPro" id="IPR035937">
    <property type="entry name" value="FPG_N"/>
</dbReference>
<dbReference type="InterPro" id="IPR010979">
    <property type="entry name" value="Ribosomal_uS13-like_H2TH"/>
</dbReference>
<evidence type="ECO:0000256" key="6">
    <source>
        <dbReference type="ARBA" id="ARBA00012720"/>
    </source>
</evidence>
<dbReference type="Pfam" id="PF06831">
    <property type="entry name" value="H2TH"/>
    <property type="match status" value="1"/>
</dbReference>
<keyword evidence="13" id="KW-0238">DNA-binding</keyword>
<evidence type="ECO:0000256" key="14">
    <source>
        <dbReference type="ARBA" id="ARBA00023204"/>
    </source>
</evidence>
<proteinExistence type="inferred from homology"/>
<protein>
    <recommendedName>
        <fullName evidence="7">Formamidopyrimidine-DNA glycosylase</fullName>
        <ecNumber evidence="5">3.2.2.23</ecNumber>
        <ecNumber evidence="6">4.2.99.18</ecNumber>
    </recommendedName>
    <alternativeName>
        <fullName evidence="18">DNA-(apurinic or apyrimidinic site) lyase MutM</fullName>
    </alternativeName>
</protein>
<name>A0A921KF42_SPOPS</name>
<dbReference type="EC" id="4.2.99.18" evidence="6"/>
<dbReference type="PANTHER" id="PTHR22993">
    <property type="entry name" value="FORMAMIDOPYRIMIDINE-DNA GLYCOSYLASE"/>
    <property type="match status" value="1"/>
</dbReference>
<dbReference type="PROSITE" id="PS51066">
    <property type="entry name" value="ZF_FPG_2"/>
    <property type="match status" value="1"/>
</dbReference>
<evidence type="ECO:0000313" key="24">
    <source>
        <dbReference type="Proteomes" id="UP000698173"/>
    </source>
</evidence>
<keyword evidence="17 23" id="KW-0326">Glycosidase</keyword>
<reference evidence="23" key="1">
    <citation type="journal article" date="2021" name="PeerJ">
        <title>Extensive microbial diversity within the chicken gut microbiome revealed by metagenomics and culture.</title>
        <authorList>
            <person name="Gilroy R."/>
            <person name="Ravi A."/>
            <person name="Getino M."/>
            <person name="Pursley I."/>
            <person name="Horton D.L."/>
            <person name="Alikhan N.F."/>
            <person name="Baker D."/>
            <person name="Gharbi K."/>
            <person name="Hall N."/>
            <person name="Watson M."/>
            <person name="Adriaenssens E.M."/>
            <person name="Foster-Nyarko E."/>
            <person name="Jarju S."/>
            <person name="Secka A."/>
            <person name="Antonio M."/>
            <person name="Oren A."/>
            <person name="Chaudhuri R.R."/>
            <person name="La Ragione R."/>
            <person name="Hildebrand F."/>
            <person name="Pallen M.J."/>
        </authorList>
    </citation>
    <scope>NUCLEOTIDE SEQUENCE</scope>
    <source>
        <strain evidence="23">CHK171-7178</strain>
    </source>
</reference>
<dbReference type="InterPro" id="IPR000214">
    <property type="entry name" value="Znf_DNA_glyclase/AP_lyase"/>
</dbReference>
<evidence type="ECO:0000256" key="4">
    <source>
        <dbReference type="ARBA" id="ARBA00011245"/>
    </source>
</evidence>
<dbReference type="GO" id="GO:0140078">
    <property type="term" value="F:class I DNA-(apurinic or apyrimidinic site) endonuclease activity"/>
    <property type="evidence" value="ECO:0007669"/>
    <property type="project" value="UniProtKB-EC"/>
</dbReference>
<evidence type="ECO:0000313" key="23">
    <source>
        <dbReference type="EMBL" id="HJF33401.1"/>
    </source>
</evidence>
<feature type="domain" description="FPG-type" evidence="21">
    <location>
        <begin position="258"/>
        <end position="290"/>
    </location>
</feature>
<keyword evidence="10 20" id="KW-0863">Zinc-finger</keyword>
<dbReference type="EMBL" id="DYWT01000258">
    <property type="protein sequence ID" value="HJF33401.1"/>
    <property type="molecule type" value="Genomic_DNA"/>
</dbReference>
<dbReference type="CDD" id="cd08966">
    <property type="entry name" value="EcFpg-like_N"/>
    <property type="match status" value="1"/>
</dbReference>
<dbReference type="GO" id="GO:0006284">
    <property type="term" value="P:base-excision repair"/>
    <property type="evidence" value="ECO:0007669"/>
    <property type="project" value="InterPro"/>
</dbReference>
<evidence type="ECO:0000256" key="3">
    <source>
        <dbReference type="ARBA" id="ARBA00009409"/>
    </source>
</evidence>
<dbReference type="Pfam" id="PF06827">
    <property type="entry name" value="zf-FPG_IleRS"/>
    <property type="match status" value="1"/>
</dbReference>
<dbReference type="NCBIfam" id="TIGR00577">
    <property type="entry name" value="fpg"/>
    <property type="match status" value="1"/>
</dbReference>
<evidence type="ECO:0000256" key="19">
    <source>
        <dbReference type="ARBA" id="ARBA00044632"/>
    </source>
</evidence>
<evidence type="ECO:0000256" key="10">
    <source>
        <dbReference type="ARBA" id="ARBA00022771"/>
    </source>
</evidence>
<keyword evidence="16" id="KW-0511">Multifunctional enzyme</keyword>
<dbReference type="PROSITE" id="PS51068">
    <property type="entry name" value="FPG_CAT"/>
    <property type="match status" value="1"/>
</dbReference>
<comment type="cofactor">
    <cofactor evidence="2">
        <name>Zn(2+)</name>
        <dbReference type="ChEBI" id="CHEBI:29105"/>
    </cofactor>
</comment>
<comment type="catalytic activity">
    <reaction evidence="1">
        <text>Hydrolysis of DNA containing ring-opened 7-methylguanine residues, releasing 2,6-diamino-4-hydroxy-5-(N-methyl)formamidopyrimidine.</text>
        <dbReference type="EC" id="3.2.2.23"/>
    </reaction>
</comment>
<dbReference type="Proteomes" id="UP000698173">
    <property type="component" value="Unassembled WGS sequence"/>
</dbReference>
<dbReference type="SUPFAM" id="SSF57716">
    <property type="entry name" value="Glucocorticoid receptor-like (DNA-binding domain)"/>
    <property type="match status" value="1"/>
</dbReference>
<comment type="catalytic activity">
    <reaction evidence="19">
        <text>2'-deoxyribonucleotide-(2'-deoxyribose 5'-phosphate)-2'-deoxyribonucleotide-DNA = a 3'-end 2'-deoxyribonucleotide-(2,3-dehydro-2,3-deoxyribose 5'-phosphate)-DNA + a 5'-end 5'-phospho-2'-deoxyribonucleoside-DNA + H(+)</text>
        <dbReference type="Rhea" id="RHEA:66592"/>
        <dbReference type="Rhea" id="RHEA-COMP:13180"/>
        <dbReference type="Rhea" id="RHEA-COMP:16897"/>
        <dbReference type="Rhea" id="RHEA-COMP:17067"/>
        <dbReference type="ChEBI" id="CHEBI:15378"/>
        <dbReference type="ChEBI" id="CHEBI:136412"/>
        <dbReference type="ChEBI" id="CHEBI:157695"/>
        <dbReference type="ChEBI" id="CHEBI:167181"/>
        <dbReference type="EC" id="4.2.99.18"/>
    </reaction>
</comment>
<dbReference type="SMART" id="SM01232">
    <property type="entry name" value="H2TH"/>
    <property type="match status" value="1"/>
</dbReference>
<reference evidence="23" key="2">
    <citation type="submission" date="2021-09" db="EMBL/GenBank/DDBJ databases">
        <authorList>
            <person name="Gilroy R."/>
        </authorList>
    </citation>
    <scope>NUCLEOTIDE SEQUENCE</scope>
    <source>
        <strain evidence="23">CHK171-7178</strain>
    </source>
</reference>
<dbReference type="GO" id="GO:0034039">
    <property type="term" value="F:8-oxo-7,8-dihydroguanine DNA N-glycosylase activity"/>
    <property type="evidence" value="ECO:0007669"/>
    <property type="project" value="TreeGrafter"/>
</dbReference>
<accession>A0A921KF42</accession>
<evidence type="ECO:0000256" key="11">
    <source>
        <dbReference type="ARBA" id="ARBA00022801"/>
    </source>
</evidence>
<evidence type="ECO:0000256" key="17">
    <source>
        <dbReference type="ARBA" id="ARBA00023295"/>
    </source>
</evidence>
<dbReference type="GO" id="GO:0003684">
    <property type="term" value="F:damaged DNA binding"/>
    <property type="evidence" value="ECO:0007669"/>
    <property type="project" value="InterPro"/>
</dbReference>
<evidence type="ECO:0000256" key="9">
    <source>
        <dbReference type="ARBA" id="ARBA00022763"/>
    </source>
</evidence>
<dbReference type="EC" id="3.2.2.23" evidence="5"/>
<dbReference type="InterPro" id="IPR015886">
    <property type="entry name" value="H2TH_FPG"/>
</dbReference>
<dbReference type="AlphaFoldDB" id="A0A921KF42"/>
<dbReference type="SUPFAM" id="SSF46946">
    <property type="entry name" value="S13-like H2TH domain"/>
    <property type="match status" value="1"/>
</dbReference>
<evidence type="ECO:0000256" key="5">
    <source>
        <dbReference type="ARBA" id="ARBA00012024"/>
    </source>
</evidence>
<comment type="caution">
    <text evidence="23">The sequence shown here is derived from an EMBL/GenBank/DDBJ whole genome shotgun (WGS) entry which is preliminary data.</text>
</comment>
<keyword evidence="11 23" id="KW-0378">Hydrolase</keyword>
<evidence type="ECO:0000256" key="18">
    <source>
        <dbReference type="ARBA" id="ARBA00030638"/>
    </source>
</evidence>
<comment type="similarity">
    <text evidence="3">Belongs to the FPG family.</text>
</comment>